<keyword evidence="2" id="KW-1185">Reference proteome</keyword>
<dbReference type="Proteomes" id="UP001163846">
    <property type="component" value="Unassembled WGS sequence"/>
</dbReference>
<protein>
    <submittedName>
        <fullName evidence="1">Uncharacterized protein</fullName>
    </submittedName>
</protein>
<organism evidence="1 2">
    <name type="scientific">Lentinula raphanica</name>
    <dbReference type="NCBI Taxonomy" id="153919"/>
    <lineage>
        <taxon>Eukaryota</taxon>
        <taxon>Fungi</taxon>
        <taxon>Dikarya</taxon>
        <taxon>Basidiomycota</taxon>
        <taxon>Agaricomycotina</taxon>
        <taxon>Agaricomycetes</taxon>
        <taxon>Agaricomycetidae</taxon>
        <taxon>Agaricales</taxon>
        <taxon>Marasmiineae</taxon>
        <taxon>Omphalotaceae</taxon>
        <taxon>Lentinula</taxon>
    </lineage>
</organism>
<dbReference type="EMBL" id="MU806854">
    <property type="protein sequence ID" value="KAJ3832784.1"/>
    <property type="molecule type" value="Genomic_DNA"/>
</dbReference>
<name>A0AA38U5L9_9AGAR</name>
<evidence type="ECO:0000313" key="2">
    <source>
        <dbReference type="Proteomes" id="UP001163846"/>
    </source>
</evidence>
<sequence>MHRAAKSPPPPPPPPIKFYADRWLITGLLSPNNELSPDEYPVILYEVAPNNFMAFFLRVDSKNRRRWTTTASTRGVPRDPQRPSFFELGEVQFVDQETKHWFLKDVESFSVPSAAVISGIFPARPAEYVEGANEVMQIFRNLLVREPWIGKATLVEEKNEHGDRPLDEYTLARLHSDEYRQKYGADARWKTDRLGPVPVQTQVGRQG</sequence>
<reference evidence="1" key="1">
    <citation type="submission" date="2022-08" db="EMBL/GenBank/DDBJ databases">
        <authorList>
            <consortium name="DOE Joint Genome Institute"/>
            <person name="Min B."/>
            <person name="Riley R."/>
            <person name="Sierra-Patev S."/>
            <person name="Naranjo-Ortiz M."/>
            <person name="Looney B."/>
            <person name="Konkel Z."/>
            <person name="Slot J.C."/>
            <person name="Sakamoto Y."/>
            <person name="Steenwyk J.L."/>
            <person name="Rokas A."/>
            <person name="Carro J."/>
            <person name="Camarero S."/>
            <person name="Ferreira P."/>
            <person name="Molpeceres G."/>
            <person name="Ruiz-Duenas F.J."/>
            <person name="Serrano A."/>
            <person name="Henrissat B."/>
            <person name="Drula E."/>
            <person name="Hughes K.W."/>
            <person name="Mata J.L."/>
            <person name="Ishikawa N.K."/>
            <person name="Vargas-Isla R."/>
            <person name="Ushijima S."/>
            <person name="Smith C.A."/>
            <person name="Ahrendt S."/>
            <person name="Andreopoulos W."/>
            <person name="He G."/>
            <person name="Labutti K."/>
            <person name="Lipzen A."/>
            <person name="Ng V."/>
            <person name="Sandor L."/>
            <person name="Barry K."/>
            <person name="Martinez A.T."/>
            <person name="Xiao Y."/>
            <person name="Gibbons J.G."/>
            <person name="Terashima K."/>
            <person name="Hibbett D.S."/>
            <person name="Grigoriev I.V."/>
        </authorList>
    </citation>
    <scope>NUCLEOTIDE SEQUENCE</scope>
    <source>
        <strain evidence="1">TFB9207</strain>
    </source>
</reference>
<proteinExistence type="predicted"/>
<gene>
    <name evidence="1" type="ORF">F5878DRAFT_666256</name>
</gene>
<evidence type="ECO:0000313" key="1">
    <source>
        <dbReference type="EMBL" id="KAJ3832784.1"/>
    </source>
</evidence>
<comment type="caution">
    <text evidence="1">The sequence shown here is derived from an EMBL/GenBank/DDBJ whole genome shotgun (WGS) entry which is preliminary data.</text>
</comment>
<dbReference type="AlphaFoldDB" id="A0AA38U5L9"/>
<accession>A0AA38U5L9</accession>